<protein>
    <submittedName>
        <fullName evidence="1">Uncharacterized protein</fullName>
    </submittedName>
</protein>
<reference evidence="1" key="1">
    <citation type="submission" date="2022-10" db="EMBL/GenBank/DDBJ databases">
        <title>Culturing micro-colonial fungi from biological soil crusts in the Mojave desert and describing Neophaeococcomyces mojavensis, and introducing the new genera and species Taxawa tesnikishii.</title>
        <authorList>
            <person name="Kurbessoian T."/>
            <person name="Stajich J.E."/>
        </authorList>
    </citation>
    <scope>NUCLEOTIDE SEQUENCE</scope>
    <source>
        <strain evidence="1">JES_115</strain>
    </source>
</reference>
<accession>A0ACC2YNE5</accession>
<dbReference type="EMBL" id="JAPDRP010000024">
    <property type="protein sequence ID" value="KAJ9636767.1"/>
    <property type="molecule type" value="Genomic_DNA"/>
</dbReference>
<comment type="caution">
    <text evidence="1">The sequence shown here is derived from an EMBL/GenBank/DDBJ whole genome shotgun (WGS) entry which is preliminary data.</text>
</comment>
<sequence length="368" mass="39298">MVGFSFGCCAPELQVENDAQELRRSGSALGDDLILCYEQPRRIEEPLMVPANSSSTGTQAVDHSSSWISSGYNLVAKASSRTDDCSSSAAPGGTEENELKKLSGSFIKRASSRRNKSDVDEAIRELNTIVEERRLDAFRASQSTPEPNCHHIPAIAPSLRMTVRSETLSDIGSALSVPLASKPLPSVPASPDPESTPSTSTPAVGPDPPYLQDTGSETSLVDPPTHRSSRSRLSHWLRRSFPSSPTSKVTPIPPFYQCTSPSAIRTTLPHRHNSASVSTLCTVSSMRTSPPPSLSEGSTIRTISISQASSARPSLQKSRSAGLSMRRQRKRGLSLASGASQISAPPPAYQEVDPHPNSPRTPGIGLAY</sequence>
<gene>
    <name evidence="1" type="ORF">H2199_007761</name>
</gene>
<organism evidence="1 2">
    <name type="scientific">Coniosporium tulheliwenetii</name>
    <dbReference type="NCBI Taxonomy" id="3383036"/>
    <lineage>
        <taxon>Eukaryota</taxon>
        <taxon>Fungi</taxon>
        <taxon>Dikarya</taxon>
        <taxon>Ascomycota</taxon>
        <taxon>Pezizomycotina</taxon>
        <taxon>Dothideomycetes</taxon>
        <taxon>Dothideomycetes incertae sedis</taxon>
        <taxon>Coniosporium</taxon>
    </lineage>
</organism>
<proteinExistence type="predicted"/>
<keyword evidence="2" id="KW-1185">Reference proteome</keyword>
<name>A0ACC2YNE5_9PEZI</name>
<dbReference type="Proteomes" id="UP001172680">
    <property type="component" value="Unassembled WGS sequence"/>
</dbReference>
<evidence type="ECO:0000313" key="2">
    <source>
        <dbReference type="Proteomes" id="UP001172680"/>
    </source>
</evidence>
<evidence type="ECO:0000313" key="1">
    <source>
        <dbReference type="EMBL" id="KAJ9636767.1"/>
    </source>
</evidence>